<evidence type="ECO:0000256" key="1">
    <source>
        <dbReference type="SAM" id="MobiDB-lite"/>
    </source>
</evidence>
<evidence type="ECO:0000313" key="3">
    <source>
        <dbReference type="Proteomes" id="UP000717696"/>
    </source>
</evidence>
<keyword evidence="3" id="KW-1185">Reference proteome</keyword>
<evidence type="ECO:0000313" key="2">
    <source>
        <dbReference type="EMBL" id="KAH7142644.1"/>
    </source>
</evidence>
<dbReference type="AlphaFoldDB" id="A0A9P9EQF5"/>
<protein>
    <submittedName>
        <fullName evidence="2">Uncharacterized protein</fullName>
    </submittedName>
</protein>
<feature type="compositionally biased region" description="Low complexity" evidence="1">
    <location>
        <begin position="193"/>
        <end position="209"/>
    </location>
</feature>
<proteinExistence type="predicted"/>
<accession>A0A9P9EQF5</accession>
<comment type="caution">
    <text evidence="2">The sequence shown here is derived from an EMBL/GenBank/DDBJ whole genome shotgun (WGS) entry which is preliminary data.</text>
</comment>
<dbReference type="Proteomes" id="UP000717696">
    <property type="component" value="Unassembled WGS sequence"/>
</dbReference>
<feature type="region of interest" description="Disordered" evidence="1">
    <location>
        <begin position="176"/>
        <end position="209"/>
    </location>
</feature>
<dbReference type="OrthoDB" id="5415741at2759"/>
<feature type="compositionally biased region" description="Basic residues" evidence="1">
    <location>
        <begin position="179"/>
        <end position="192"/>
    </location>
</feature>
<dbReference type="EMBL" id="JAGMUU010000011">
    <property type="protein sequence ID" value="KAH7142644.1"/>
    <property type="molecule type" value="Genomic_DNA"/>
</dbReference>
<sequence>MADAAQGDVAREPGTRHAEACWSAQERSLSGVPYLNGLPVRRLAKKLVASRSVVLPGRAVPLRSGVPYLNGLPTKNHGKSTRTSALALNGEGYTRDEIFKIMGILPSQLTYLFRKAGEKEWVEGQLVLEAYVIDRPRSGRPLLLLGDISTLTIAIITKNNTMSEYSSHDIALQLGKPPLKPKTRIQPSRKRAAGTPAPSATTAASPTTAATTTFSTMTAAATAGGTAGPIKLSGRTVARFLKRQGYKLSTELEAHR</sequence>
<reference evidence="2" key="1">
    <citation type="journal article" date="2021" name="Nat. Commun.">
        <title>Genetic determinants of endophytism in the Arabidopsis root mycobiome.</title>
        <authorList>
            <person name="Mesny F."/>
            <person name="Miyauchi S."/>
            <person name="Thiergart T."/>
            <person name="Pickel B."/>
            <person name="Atanasova L."/>
            <person name="Karlsson M."/>
            <person name="Huettel B."/>
            <person name="Barry K.W."/>
            <person name="Haridas S."/>
            <person name="Chen C."/>
            <person name="Bauer D."/>
            <person name="Andreopoulos W."/>
            <person name="Pangilinan J."/>
            <person name="LaButti K."/>
            <person name="Riley R."/>
            <person name="Lipzen A."/>
            <person name="Clum A."/>
            <person name="Drula E."/>
            <person name="Henrissat B."/>
            <person name="Kohler A."/>
            <person name="Grigoriev I.V."/>
            <person name="Martin F.M."/>
            <person name="Hacquard S."/>
        </authorList>
    </citation>
    <scope>NUCLEOTIDE SEQUENCE</scope>
    <source>
        <strain evidence="2">MPI-CAGE-AT-0021</strain>
    </source>
</reference>
<name>A0A9P9EQF5_9HYPO</name>
<gene>
    <name evidence="2" type="ORF">B0J13DRAFT_636185</name>
</gene>
<organism evidence="2 3">
    <name type="scientific">Dactylonectria estremocensis</name>
    <dbReference type="NCBI Taxonomy" id="1079267"/>
    <lineage>
        <taxon>Eukaryota</taxon>
        <taxon>Fungi</taxon>
        <taxon>Dikarya</taxon>
        <taxon>Ascomycota</taxon>
        <taxon>Pezizomycotina</taxon>
        <taxon>Sordariomycetes</taxon>
        <taxon>Hypocreomycetidae</taxon>
        <taxon>Hypocreales</taxon>
        <taxon>Nectriaceae</taxon>
        <taxon>Dactylonectria</taxon>
    </lineage>
</organism>